<keyword evidence="9" id="KW-0347">Helicase</keyword>
<keyword evidence="8" id="KW-0378">Hydrolase</keyword>
<evidence type="ECO:0000256" key="3">
    <source>
        <dbReference type="ARBA" id="ARBA00008435"/>
    </source>
</evidence>
<keyword evidence="11" id="KW-0408">Iron</keyword>
<dbReference type="SMART" id="SM00488">
    <property type="entry name" value="DEXDc2"/>
    <property type="match status" value="1"/>
</dbReference>
<dbReference type="InterPro" id="IPR045028">
    <property type="entry name" value="DinG/Rad3-like"/>
</dbReference>
<dbReference type="InterPro" id="IPR006555">
    <property type="entry name" value="ATP-dep_Helicase_C"/>
</dbReference>
<feature type="compositionally biased region" description="Acidic residues" evidence="22">
    <location>
        <begin position="68"/>
        <end position="83"/>
    </location>
</feature>
<evidence type="ECO:0000256" key="22">
    <source>
        <dbReference type="SAM" id="MobiDB-lite"/>
    </source>
</evidence>
<evidence type="ECO:0000256" key="14">
    <source>
        <dbReference type="ARBA" id="ARBA00023242"/>
    </source>
</evidence>
<evidence type="ECO:0000256" key="18">
    <source>
        <dbReference type="ARBA" id="ARBA00044998"/>
    </source>
</evidence>
<feature type="domain" description="Helicase ATP-binding" evidence="23">
    <location>
        <begin position="1"/>
        <end position="419"/>
    </location>
</feature>
<dbReference type="SMART" id="SM00491">
    <property type="entry name" value="HELICc2"/>
    <property type="match status" value="1"/>
</dbReference>
<dbReference type="InterPro" id="IPR014013">
    <property type="entry name" value="Helic_SF1/SF2_ATP-bd_DinG/Rad3"/>
</dbReference>
<dbReference type="GO" id="GO:0005634">
    <property type="term" value="C:nucleus"/>
    <property type="evidence" value="ECO:0007669"/>
    <property type="project" value="UniProtKB-SubCell"/>
</dbReference>
<evidence type="ECO:0000256" key="20">
    <source>
        <dbReference type="ARBA" id="ARBA00045702"/>
    </source>
</evidence>
<evidence type="ECO:0000256" key="4">
    <source>
        <dbReference type="ARBA" id="ARBA00016387"/>
    </source>
</evidence>
<dbReference type="InterPro" id="IPR010614">
    <property type="entry name" value="RAD3-like_helicase_DEAD"/>
</dbReference>
<feature type="region of interest" description="Disordered" evidence="22">
    <location>
        <begin position="62"/>
        <end position="83"/>
    </location>
</feature>
<dbReference type="GO" id="GO:0034085">
    <property type="term" value="P:establishment of sister chromatid cohesion"/>
    <property type="evidence" value="ECO:0007669"/>
    <property type="project" value="TreeGrafter"/>
</dbReference>
<evidence type="ECO:0000256" key="8">
    <source>
        <dbReference type="ARBA" id="ARBA00022801"/>
    </source>
</evidence>
<keyword evidence="15" id="KW-0131">Cell cycle</keyword>
<evidence type="ECO:0000256" key="16">
    <source>
        <dbReference type="ARBA" id="ARBA00029709"/>
    </source>
</evidence>
<dbReference type="AlphaFoldDB" id="A0A1Q3AGF2"/>
<proteinExistence type="inferred from homology"/>
<keyword evidence="7" id="KW-0547">Nucleotide-binding</keyword>
<sequence length="814" mass="92938">MSFNHPYDPYDIQLQLMQSVYDALSRGKKLCIVESPTGTGKTLSLICSVLTWLRDNKADLLMGKDGEGQEDEDEDEDEDEPDWVDQSYVGSVLSDQIQLTQDYEAYLEQLRKKKIIVRDQEIRDTKRRRLHRVEVKIDNNRNDVEDEFLPQEYYSDDEEQDTNGVTLGREVKAMLDKLNGVANNEEDEFDIDRLNPIKVYFASRTHSQLRQFASQLRLPVFPPSLPNVKNESIKHLALGSRKQLCINPQVNRLKSTDAINDACKELQQKVKNGKDGKNGCKFKQNINNQVEREFRDRSFTSIHDIEDLAALGQALDICPYYASRYSLTSAEIITLPYQFLLFQSTRESLGLDLKNSVVVIDEAHNLIDTVNAIHSSEISLQELQSVKTGLTNYLNKFKSRLGPGNRVNLMKLIKLVDVLIIFTKQNYKKPGQVIDPNEILTDNADTLNIHKINKYIKVSKISYKIQSYMQSLEEDQETSSPGQPLLFKIASFITCLTYPAQEGKFFFEKGPSIKYMLLQPDKCFQSILEDSRCVVLAGGTMQPVSDVLENLFPTINENQLVNFSCDHVIPDDNLGTYVLQEPQIELTFEKREQPQVLRQMGEFYLRLSKSVPLTGGIVGFFPSYQYLQFVIDHWKKTGLWSQLIKLRKLNYETKGGKDPLPEYTEAVDKGEGAMLFAVVGGKLSEGINFQDNLCRAIVMTGLPFPNVFSGEMIIKRSHLENKILQKGGTKQEAMSATKTFFETICLKAVNQSVGRAIRHANDYANIYLLDRRYGNPHIQEKLSHWVNKRLQPQSDLNSIMDSTTRFFANKKEVG</sequence>
<keyword evidence="14" id="KW-0539">Nucleus</keyword>
<dbReference type="GO" id="GO:0006139">
    <property type="term" value="P:nucleobase-containing compound metabolic process"/>
    <property type="evidence" value="ECO:0007669"/>
    <property type="project" value="InterPro"/>
</dbReference>
<dbReference type="Pfam" id="PF06733">
    <property type="entry name" value="DEAD_2"/>
    <property type="match status" value="1"/>
</dbReference>
<evidence type="ECO:0000256" key="12">
    <source>
        <dbReference type="ARBA" id="ARBA00023014"/>
    </source>
</evidence>
<dbReference type="GO" id="GO:0016818">
    <property type="term" value="F:hydrolase activity, acting on acid anhydrides, in phosphorus-containing anhydrides"/>
    <property type="evidence" value="ECO:0007669"/>
    <property type="project" value="InterPro"/>
</dbReference>
<dbReference type="OrthoDB" id="267079at2759"/>
<dbReference type="PANTHER" id="PTHR11472">
    <property type="entry name" value="DNA REPAIR DEAD HELICASE RAD3/XP-D SUBFAMILY MEMBER"/>
    <property type="match status" value="1"/>
</dbReference>
<dbReference type="PROSITE" id="PS00690">
    <property type="entry name" value="DEAH_ATP_HELICASE"/>
    <property type="match status" value="1"/>
</dbReference>
<dbReference type="SUPFAM" id="SSF52540">
    <property type="entry name" value="P-loop containing nucleoside triphosphate hydrolases"/>
    <property type="match status" value="2"/>
</dbReference>
<dbReference type="EC" id="5.6.2.3" evidence="17"/>
<evidence type="ECO:0000256" key="2">
    <source>
        <dbReference type="ARBA" id="ARBA00004123"/>
    </source>
</evidence>
<evidence type="ECO:0000256" key="21">
    <source>
        <dbReference type="ARBA" id="ARBA00048954"/>
    </source>
</evidence>
<dbReference type="GO" id="GO:0043139">
    <property type="term" value="F:5'-3' DNA helicase activity"/>
    <property type="evidence" value="ECO:0007669"/>
    <property type="project" value="UniProtKB-EC"/>
</dbReference>
<dbReference type="GO" id="GO:0005524">
    <property type="term" value="F:ATP binding"/>
    <property type="evidence" value="ECO:0007669"/>
    <property type="project" value="UniProtKB-KW"/>
</dbReference>
<evidence type="ECO:0000256" key="19">
    <source>
        <dbReference type="ARBA" id="ARBA00045008"/>
    </source>
</evidence>
<organism evidence="24 25">
    <name type="scientific">Zygosaccharomyces rouxii</name>
    <dbReference type="NCBI Taxonomy" id="4956"/>
    <lineage>
        <taxon>Eukaryota</taxon>
        <taxon>Fungi</taxon>
        <taxon>Dikarya</taxon>
        <taxon>Ascomycota</taxon>
        <taxon>Saccharomycotina</taxon>
        <taxon>Saccharomycetes</taxon>
        <taxon>Saccharomycetales</taxon>
        <taxon>Saccharomycetaceae</taxon>
        <taxon>Zygosaccharomyces</taxon>
    </lineage>
</organism>
<dbReference type="GO" id="GO:0003677">
    <property type="term" value="F:DNA binding"/>
    <property type="evidence" value="ECO:0007669"/>
    <property type="project" value="InterPro"/>
</dbReference>
<keyword evidence="6" id="KW-0479">Metal-binding</keyword>
<evidence type="ECO:0000256" key="5">
    <source>
        <dbReference type="ARBA" id="ARBA00017386"/>
    </source>
</evidence>
<dbReference type="Gene3D" id="3.40.50.300">
    <property type="entry name" value="P-loop containing nucleotide triphosphate hydrolases"/>
    <property type="match status" value="3"/>
</dbReference>
<evidence type="ECO:0000259" key="23">
    <source>
        <dbReference type="PROSITE" id="PS51193"/>
    </source>
</evidence>
<evidence type="ECO:0000313" key="24">
    <source>
        <dbReference type="EMBL" id="GAV54856.1"/>
    </source>
</evidence>
<evidence type="ECO:0000256" key="9">
    <source>
        <dbReference type="ARBA" id="ARBA00022806"/>
    </source>
</evidence>
<evidence type="ECO:0000256" key="1">
    <source>
        <dbReference type="ARBA" id="ARBA00001966"/>
    </source>
</evidence>
<comment type="function">
    <text evidence="20">ATP-dependent DNA helicase important for chromosome transmission and normal cell cycle progression in G(2)/M. May have a role in changing DNA topology to allow the loading of proteins involved in maintaining sister chromatid cohesion in the vicinity of the centromeres. Has a specific role in chromosome segregation during meiosis II.</text>
</comment>
<dbReference type="EMBL" id="BDGX01000045">
    <property type="protein sequence ID" value="GAV54856.1"/>
    <property type="molecule type" value="Genomic_DNA"/>
</dbReference>
<dbReference type="Proteomes" id="UP000187013">
    <property type="component" value="Unassembled WGS sequence"/>
</dbReference>
<dbReference type="InterPro" id="IPR027417">
    <property type="entry name" value="P-loop_NTPase"/>
</dbReference>
<keyword evidence="12" id="KW-0411">Iron-sulfur</keyword>
<dbReference type="NCBIfam" id="TIGR00604">
    <property type="entry name" value="rad3"/>
    <property type="match status" value="1"/>
</dbReference>
<dbReference type="InterPro" id="IPR013020">
    <property type="entry name" value="Rad3/Chl1-like"/>
</dbReference>
<dbReference type="GO" id="GO:0051536">
    <property type="term" value="F:iron-sulfur cluster binding"/>
    <property type="evidence" value="ECO:0007669"/>
    <property type="project" value="UniProtKB-KW"/>
</dbReference>
<dbReference type="GO" id="GO:0006974">
    <property type="term" value="P:DNA damage response"/>
    <property type="evidence" value="ECO:0007669"/>
    <property type="project" value="UniProtKB-ARBA"/>
</dbReference>
<evidence type="ECO:0000256" key="13">
    <source>
        <dbReference type="ARBA" id="ARBA00023235"/>
    </source>
</evidence>
<evidence type="ECO:0000313" key="25">
    <source>
        <dbReference type="Proteomes" id="UP000187013"/>
    </source>
</evidence>
<evidence type="ECO:0000256" key="17">
    <source>
        <dbReference type="ARBA" id="ARBA00044969"/>
    </source>
</evidence>
<dbReference type="InterPro" id="IPR006554">
    <property type="entry name" value="Helicase-like_DEXD_c2"/>
</dbReference>
<dbReference type="PROSITE" id="PS51193">
    <property type="entry name" value="HELICASE_ATP_BIND_2"/>
    <property type="match status" value="1"/>
</dbReference>
<dbReference type="PANTHER" id="PTHR11472:SF41">
    <property type="entry name" value="ATP-DEPENDENT DNA HELICASE DDX11-RELATED"/>
    <property type="match status" value="1"/>
</dbReference>
<dbReference type="Pfam" id="PF13307">
    <property type="entry name" value="Helicase_C_2"/>
    <property type="match status" value="1"/>
</dbReference>
<evidence type="ECO:0000256" key="10">
    <source>
        <dbReference type="ARBA" id="ARBA00022840"/>
    </source>
</evidence>
<evidence type="ECO:0000256" key="11">
    <source>
        <dbReference type="ARBA" id="ARBA00023004"/>
    </source>
</evidence>
<reference evidence="24 25" key="1">
    <citation type="submission" date="2016-08" db="EMBL/GenBank/DDBJ databases">
        <title>Draft genome sequence of allopolyploid Zygosaccharomyces rouxii.</title>
        <authorList>
            <person name="Watanabe J."/>
            <person name="Uehara K."/>
            <person name="Mogi Y."/>
            <person name="Tsukioka Y."/>
        </authorList>
    </citation>
    <scope>NUCLEOTIDE SEQUENCE [LARGE SCALE GENOMIC DNA]</scope>
    <source>
        <strain evidence="24 25">NBRC 110957</strain>
    </source>
</reference>
<evidence type="ECO:0000256" key="7">
    <source>
        <dbReference type="ARBA" id="ARBA00022741"/>
    </source>
</evidence>
<comment type="cofactor">
    <cofactor evidence="1">
        <name>[4Fe-4S] cluster</name>
        <dbReference type="ChEBI" id="CHEBI:49883"/>
    </cofactor>
</comment>
<gene>
    <name evidence="24" type="ORF">ZYGR_0AS01790</name>
</gene>
<comment type="caution">
    <text evidence="24">The sequence shown here is derived from an EMBL/GenBank/DDBJ whole genome shotgun (WGS) entry which is preliminary data.</text>
</comment>
<evidence type="ECO:0000256" key="15">
    <source>
        <dbReference type="ARBA" id="ARBA00023306"/>
    </source>
</evidence>
<dbReference type="InterPro" id="IPR002464">
    <property type="entry name" value="DNA/RNA_helicase_DEAH_CS"/>
</dbReference>
<keyword evidence="10" id="KW-0067">ATP-binding</keyword>
<keyword evidence="13" id="KW-0413">Isomerase</keyword>
<protein>
    <recommendedName>
        <fullName evidence="5">ATP-dependent DNA helicase CHL1</fullName>
        <ecNumber evidence="17">5.6.2.3</ecNumber>
    </recommendedName>
    <alternativeName>
        <fullName evidence="4">ATP-dependent DNA helicase chl1</fullName>
    </alternativeName>
    <alternativeName>
        <fullName evidence="16">Chromosome loss protein 1</fullName>
    </alternativeName>
    <alternativeName>
        <fullName evidence="18 19">DNA 5'-3' helicase CHL1</fullName>
    </alternativeName>
</protein>
<name>A0A1Q3AGF2_ZYGRO</name>
<comment type="subcellular location">
    <subcellularLocation>
        <location evidence="2">Nucleus</location>
    </subcellularLocation>
</comment>
<comment type="similarity">
    <text evidence="3">Belongs to the DEAD box helicase family. DEAH subfamily. DDX11/CHL1 sub-subfamily.</text>
</comment>
<accession>A0A1Q3AGF2</accession>
<comment type="catalytic activity">
    <reaction evidence="21">
        <text>ATP + H2O = ADP + phosphate + H(+)</text>
        <dbReference type="Rhea" id="RHEA:13065"/>
        <dbReference type="ChEBI" id="CHEBI:15377"/>
        <dbReference type="ChEBI" id="CHEBI:15378"/>
        <dbReference type="ChEBI" id="CHEBI:30616"/>
        <dbReference type="ChEBI" id="CHEBI:43474"/>
        <dbReference type="ChEBI" id="CHEBI:456216"/>
        <dbReference type="EC" id="5.6.2.3"/>
    </reaction>
</comment>
<dbReference type="GO" id="GO:0046872">
    <property type="term" value="F:metal ion binding"/>
    <property type="evidence" value="ECO:0007669"/>
    <property type="project" value="UniProtKB-KW"/>
</dbReference>
<evidence type="ECO:0000256" key="6">
    <source>
        <dbReference type="ARBA" id="ARBA00022723"/>
    </source>
</evidence>